<dbReference type="RefSeq" id="WP_104487057.1">
    <property type="nucleotide sequence ID" value="NZ_BMYB01000002.1"/>
</dbReference>
<reference evidence="3" key="1">
    <citation type="submission" date="2016-11" db="EMBL/GenBank/DDBJ databases">
        <authorList>
            <person name="Sisinthy S."/>
            <person name="Ara S."/>
            <person name="Gundlapally S.R."/>
        </authorList>
    </citation>
    <scope>NUCLEOTIDE SEQUENCE [LARGE SCALE GENOMIC DNA]</scope>
    <source>
        <strain evidence="3">V1-41</strain>
    </source>
</reference>
<comment type="caution">
    <text evidence="2">The sequence shown here is derived from an EMBL/GenBank/DDBJ whole genome shotgun (WGS) entry which is preliminary data.</text>
</comment>
<feature type="compositionally biased region" description="Basic residues" evidence="1">
    <location>
        <begin position="51"/>
        <end position="65"/>
    </location>
</feature>
<keyword evidence="3" id="KW-1185">Reference proteome</keyword>
<proteinExistence type="predicted"/>
<evidence type="ECO:0000313" key="2">
    <source>
        <dbReference type="EMBL" id="PPL15467.1"/>
    </source>
</evidence>
<dbReference type="EMBL" id="MPZM01000031">
    <property type="protein sequence ID" value="PPL15467.1"/>
    <property type="molecule type" value="Genomic_DNA"/>
</dbReference>
<gene>
    <name evidence="2" type="ORF">UN63_12370</name>
</gene>
<accession>A0A2P5TK47</accession>
<sequence>MIELTRLLRAPALVRHNPLRPEVITHRHRPGFIERQDGSWITLPVQTRSARSARSHKTGKANRPKARRRLWHWLNSLITQGATA</sequence>
<dbReference type="OrthoDB" id="5600781at2"/>
<evidence type="ECO:0000313" key="3">
    <source>
        <dbReference type="Proteomes" id="UP000242231"/>
    </source>
</evidence>
<name>A0A2P5TK47_9GAMM</name>
<evidence type="ECO:0000256" key="1">
    <source>
        <dbReference type="SAM" id="MobiDB-lite"/>
    </source>
</evidence>
<dbReference type="Proteomes" id="UP000242231">
    <property type="component" value="Unassembled WGS sequence"/>
</dbReference>
<protein>
    <submittedName>
        <fullName evidence="2">Uncharacterized protein</fullName>
    </submittedName>
</protein>
<organism evidence="2 3">
    <name type="scientific">Oceanisphaera arctica</name>
    <dbReference type="NCBI Taxonomy" id="641510"/>
    <lineage>
        <taxon>Bacteria</taxon>
        <taxon>Pseudomonadati</taxon>
        <taxon>Pseudomonadota</taxon>
        <taxon>Gammaproteobacteria</taxon>
        <taxon>Aeromonadales</taxon>
        <taxon>Aeromonadaceae</taxon>
        <taxon>Oceanisphaera</taxon>
    </lineage>
</organism>
<dbReference type="AlphaFoldDB" id="A0A2P5TK47"/>
<feature type="region of interest" description="Disordered" evidence="1">
    <location>
        <begin position="46"/>
        <end position="65"/>
    </location>
</feature>